<dbReference type="Pfam" id="PF11199">
    <property type="entry name" value="DUF2891"/>
    <property type="match status" value="1"/>
</dbReference>
<proteinExistence type="predicted"/>
<feature type="chain" id="PRO_5041454140" description="DUF2891 domain-containing protein" evidence="1">
    <location>
        <begin position="19"/>
        <end position="363"/>
    </location>
</feature>
<gene>
    <name evidence="2" type="ORF">GCM10007940_35140</name>
</gene>
<dbReference type="Proteomes" id="UP001156666">
    <property type="component" value="Unassembled WGS sequence"/>
</dbReference>
<evidence type="ECO:0000313" key="3">
    <source>
        <dbReference type="Proteomes" id="UP001156666"/>
    </source>
</evidence>
<keyword evidence="3" id="KW-1185">Reference proteome</keyword>
<reference evidence="2" key="2">
    <citation type="submission" date="2023-01" db="EMBL/GenBank/DDBJ databases">
        <title>Draft genome sequence of Portibacter lacus strain NBRC 108769.</title>
        <authorList>
            <person name="Sun Q."/>
            <person name="Mori K."/>
        </authorList>
    </citation>
    <scope>NUCLEOTIDE SEQUENCE</scope>
    <source>
        <strain evidence="2">NBRC 108769</strain>
    </source>
</reference>
<comment type="caution">
    <text evidence="2">The sequence shown here is derived from an EMBL/GenBank/DDBJ whole genome shotgun (WGS) entry which is preliminary data.</text>
</comment>
<feature type="signal peptide" evidence="1">
    <location>
        <begin position="1"/>
        <end position="18"/>
    </location>
</feature>
<evidence type="ECO:0000256" key="1">
    <source>
        <dbReference type="SAM" id="SignalP"/>
    </source>
</evidence>
<sequence length="363" mass="42005">MRILFILLLFFFAQIANTQNDQYIELGSDGAVTLKKEGADFFAKLAINCVHQEYPNKLNQVLQDATMLKSPKELHPAFYGCFDWHSSVHGHWMLIHLLRTYPGLDSEQEIIDKLNISLTAENIVAEINYIQAESKSWERMYGWAWLMKLGEELYKWDDDNAQRWYANLKPLIEVIIEKYEEFLLIQTYPIRTGVHPNTAFGLSFAFDYAITTGQEELEWYIRKAALTYYLDDEDCPASWEPSGEDFLSPCLEEANIMRRVLDPKSFNKWFEDFLDKKELKSLLIPANVSDRSDPKIVHLDGLNLSRATCFFGIANNSFNEKLREQMITSANEHLKATLPNIASEHYEGTHWLGTFAVYALSAR</sequence>
<dbReference type="InterPro" id="IPR021365">
    <property type="entry name" value="DUF2891"/>
</dbReference>
<organism evidence="2 3">
    <name type="scientific">Portibacter lacus</name>
    <dbReference type="NCBI Taxonomy" id="1099794"/>
    <lineage>
        <taxon>Bacteria</taxon>
        <taxon>Pseudomonadati</taxon>
        <taxon>Bacteroidota</taxon>
        <taxon>Saprospiria</taxon>
        <taxon>Saprospirales</taxon>
        <taxon>Haliscomenobacteraceae</taxon>
        <taxon>Portibacter</taxon>
    </lineage>
</organism>
<dbReference type="AlphaFoldDB" id="A0AA37WFI5"/>
<accession>A0AA37WFI5</accession>
<protein>
    <recommendedName>
        <fullName evidence="4">DUF2891 domain-containing protein</fullName>
    </recommendedName>
</protein>
<name>A0AA37WFI5_9BACT</name>
<keyword evidence="1" id="KW-0732">Signal</keyword>
<reference evidence="2" key="1">
    <citation type="journal article" date="2014" name="Int. J. Syst. Evol. Microbiol.">
        <title>Complete genome sequence of Corynebacterium casei LMG S-19264T (=DSM 44701T), isolated from a smear-ripened cheese.</title>
        <authorList>
            <consortium name="US DOE Joint Genome Institute (JGI-PGF)"/>
            <person name="Walter F."/>
            <person name="Albersmeier A."/>
            <person name="Kalinowski J."/>
            <person name="Ruckert C."/>
        </authorList>
    </citation>
    <scope>NUCLEOTIDE SEQUENCE</scope>
    <source>
        <strain evidence="2">NBRC 108769</strain>
    </source>
</reference>
<evidence type="ECO:0000313" key="2">
    <source>
        <dbReference type="EMBL" id="GLR18898.1"/>
    </source>
</evidence>
<dbReference type="EMBL" id="BSOH01000023">
    <property type="protein sequence ID" value="GLR18898.1"/>
    <property type="molecule type" value="Genomic_DNA"/>
</dbReference>
<evidence type="ECO:0008006" key="4">
    <source>
        <dbReference type="Google" id="ProtNLM"/>
    </source>
</evidence>
<dbReference type="RefSeq" id="WP_235292843.1">
    <property type="nucleotide sequence ID" value="NZ_BSOH01000023.1"/>
</dbReference>